<accession>A0A073AUZ5</accession>
<feature type="compositionally biased region" description="Low complexity" evidence="1">
    <location>
        <begin position="83"/>
        <end position="141"/>
    </location>
</feature>
<name>A0A073AUZ5_9PSEU</name>
<reference evidence="2 3" key="1">
    <citation type="submission" date="2014-06" db="EMBL/GenBank/DDBJ databases">
        <title>Saccharopolyspora rectivirgula DSM-43113 Genome sequencing.</title>
        <authorList>
            <person name="Barrera C."/>
            <person name="Millon L."/>
            <person name="Rognon B."/>
            <person name="Zaugg C."/>
            <person name="Monod M."/>
        </authorList>
    </citation>
    <scope>NUCLEOTIDE SEQUENCE [LARGE SCALE GENOMIC DNA]</scope>
    <source>
        <strain evidence="2 3">DSM 43113</strain>
    </source>
</reference>
<dbReference type="Pfam" id="PF19844">
    <property type="entry name" value="DUF6319"/>
    <property type="match status" value="1"/>
</dbReference>
<dbReference type="AlphaFoldDB" id="A0A073AUZ5"/>
<comment type="caution">
    <text evidence="2">The sequence shown here is derived from an EMBL/GenBank/DDBJ whole genome shotgun (WGS) entry which is preliminary data.</text>
</comment>
<dbReference type="Proteomes" id="UP000031419">
    <property type="component" value="Unassembled WGS sequence"/>
</dbReference>
<keyword evidence="3" id="KW-1185">Reference proteome</keyword>
<sequence length="234" mass="24256">MPPLSPEELNGLKEELAAGTTPTVWFTAAAVGVPEGRSGKVIALADPEEGDFIQVRPAGSKDVLSFSVAEVTTVRPARKRAGKTTASAKAGSGAPTSSASAPRSRAAEPAKPATTTTPSKTSTPKQQPKQSAGTKTTGTTGRKTRRQPSGATVTLTADGEGQWTVEVTTGKKRVMRPTAVPASAVARAAKELHTDVAAAVQPLIDSAREKQRARVEQLQAELAAAQRVLDELTE</sequence>
<dbReference type="eggNOG" id="ENOG50337F3">
    <property type="taxonomic scope" value="Bacteria"/>
</dbReference>
<dbReference type="InterPro" id="IPR046282">
    <property type="entry name" value="DUF6319"/>
</dbReference>
<dbReference type="STRING" id="28042.GU90_18660"/>
<protein>
    <submittedName>
        <fullName evidence="2">Cell wall anchor protein</fullName>
    </submittedName>
</protein>
<evidence type="ECO:0000313" key="2">
    <source>
        <dbReference type="EMBL" id="KEI43146.1"/>
    </source>
</evidence>
<dbReference type="EMBL" id="JNVU01000048">
    <property type="protein sequence ID" value="KEI43146.1"/>
    <property type="molecule type" value="Genomic_DNA"/>
</dbReference>
<feature type="region of interest" description="Disordered" evidence="1">
    <location>
        <begin position="76"/>
        <end position="162"/>
    </location>
</feature>
<evidence type="ECO:0000256" key="1">
    <source>
        <dbReference type="SAM" id="MobiDB-lite"/>
    </source>
</evidence>
<organism evidence="2 3">
    <name type="scientific">Saccharopolyspora rectivirgula</name>
    <dbReference type="NCBI Taxonomy" id="28042"/>
    <lineage>
        <taxon>Bacteria</taxon>
        <taxon>Bacillati</taxon>
        <taxon>Actinomycetota</taxon>
        <taxon>Actinomycetes</taxon>
        <taxon>Pseudonocardiales</taxon>
        <taxon>Pseudonocardiaceae</taxon>
        <taxon>Saccharopolyspora</taxon>
    </lineage>
</organism>
<proteinExistence type="predicted"/>
<evidence type="ECO:0000313" key="3">
    <source>
        <dbReference type="Proteomes" id="UP000031419"/>
    </source>
</evidence>
<gene>
    <name evidence="2" type="ORF">GU90_18660</name>
</gene>
<dbReference type="OrthoDB" id="4560653at2"/>